<feature type="region of interest" description="Disordered" evidence="1">
    <location>
        <begin position="172"/>
        <end position="201"/>
    </location>
</feature>
<sequence length="280" mass="31603">MWNRVVSFAEFLVNVFIDPVYAVKNYFYNMAVDFGKYMVNMIRSAEDFAGVFTKVIFEAINIALRAFNLFAQGLNMVLGTKFKSVGLLDTENPHALSDRVQGVIDSIPKPTSDKDVVDFSKYKMEQWNLKDSFDTGYGKGFDFTNKLKDGFKMPGYDPDDILNKWDAKAGKMAPISDDDKKKKPKMPKAPKQPKVKMPKSLKKVDKVGKIEDQVDISSEDLKVMRELAEMKSIQNFVTLTPTVNVKTGDIREGYTLDEIIDRLTDKLQSDIVASAQGVYG</sequence>
<protein>
    <recommendedName>
        <fullName evidence="4">Tail length tape measure protein</fullName>
    </recommendedName>
</protein>
<organism evidence="2 3">
    <name type="scientific">Paenibacillus larvae</name>
    <dbReference type="NCBI Taxonomy" id="1464"/>
    <lineage>
        <taxon>Bacteria</taxon>
        <taxon>Bacillati</taxon>
        <taxon>Bacillota</taxon>
        <taxon>Bacilli</taxon>
        <taxon>Bacillales</taxon>
        <taxon>Paenibacillaceae</taxon>
        <taxon>Paenibacillus</taxon>
    </lineage>
</organism>
<name>A0AAP5JW19_9BACL</name>
<reference evidence="2" key="1">
    <citation type="journal article" date="2023" name="J. Vet. Diagn. Invest.">
        <title>Oxytetracycline-resistant Paenibacillus larvae identified in commercial beekeeping operations in Saskatchewan using pooled honey sampling.</title>
        <authorList>
            <person name="Obshta O."/>
            <person name="Zabrodski M.W."/>
            <person name="Soomro T."/>
            <person name="Wilson G."/>
            <person name="Masood F."/>
            <person name="Thebeau J."/>
            <person name="Silva M.C.B."/>
            <person name="Biganski S."/>
            <person name="Kozii I.V."/>
            <person name="Koziy R.V."/>
            <person name="Raza M.F."/>
            <person name="Jose M.S."/>
            <person name="Simko E."/>
            <person name="Wood S.C."/>
        </authorList>
    </citation>
    <scope>NUCLEOTIDE SEQUENCE</scope>
    <source>
        <strain evidence="2">PL001</strain>
    </source>
</reference>
<evidence type="ECO:0000256" key="1">
    <source>
        <dbReference type="SAM" id="MobiDB-lite"/>
    </source>
</evidence>
<feature type="compositionally biased region" description="Basic residues" evidence="1">
    <location>
        <begin position="182"/>
        <end position="201"/>
    </location>
</feature>
<proteinExistence type="predicted"/>
<dbReference type="Proteomes" id="UP001259239">
    <property type="component" value="Unassembled WGS sequence"/>
</dbReference>
<reference evidence="2" key="2">
    <citation type="submission" date="2023-03" db="EMBL/GenBank/DDBJ databases">
        <authorList>
            <person name="Obshta O."/>
            <person name="Zabrodski M.W."/>
            <person name="Soomro T."/>
            <person name="Wilson G."/>
            <person name="Masood F."/>
            <person name="Thebeau J."/>
            <person name="Bezerra Da Silva M.C."/>
            <person name="Raza F."/>
            <person name="Biganski S."/>
            <person name="Jose M."/>
            <person name="Camilli M."/>
            <person name="Kozii I.V."/>
            <person name="Kozii R.V."/>
            <person name="Simko E."/>
            <person name="Wood S.C."/>
        </authorList>
    </citation>
    <scope>NUCLEOTIDE SEQUENCE</scope>
    <source>
        <strain evidence="2">PL001</strain>
    </source>
</reference>
<comment type="caution">
    <text evidence="2">The sequence shown here is derived from an EMBL/GenBank/DDBJ whole genome shotgun (WGS) entry which is preliminary data.</text>
</comment>
<accession>A0AAP5JW19</accession>
<gene>
    <name evidence="2" type="ORF">P7H09_17640</name>
</gene>
<evidence type="ECO:0008006" key="4">
    <source>
        <dbReference type="Google" id="ProtNLM"/>
    </source>
</evidence>
<evidence type="ECO:0000313" key="2">
    <source>
        <dbReference type="EMBL" id="MDT2253012.1"/>
    </source>
</evidence>
<dbReference type="EMBL" id="JARQGV010000004">
    <property type="protein sequence ID" value="MDT2253012.1"/>
    <property type="molecule type" value="Genomic_DNA"/>
</dbReference>
<evidence type="ECO:0000313" key="3">
    <source>
        <dbReference type="Proteomes" id="UP001259239"/>
    </source>
</evidence>
<dbReference type="AlphaFoldDB" id="A0AAP5JW19"/>